<dbReference type="Pfam" id="PF13717">
    <property type="entry name" value="Zn_ribbon_4"/>
    <property type="match status" value="1"/>
</dbReference>
<gene>
    <name evidence="4" type="ORF">GRI44_13565</name>
</gene>
<comment type="caution">
    <text evidence="4">The sequence shown here is derived from an EMBL/GenBank/DDBJ whole genome shotgun (WGS) entry which is preliminary data.</text>
</comment>
<feature type="domain" description="Zinc finger/thioredoxin putative" evidence="3">
    <location>
        <begin position="1"/>
        <end position="36"/>
    </location>
</feature>
<dbReference type="EMBL" id="WTYU01000002">
    <property type="protein sequence ID" value="MXP15777.1"/>
    <property type="molecule type" value="Genomic_DNA"/>
</dbReference>
<dbReference type="RefSeq" id="WP_160602256.1">
    <property type="nucleotide sequence ID" value="NZ_WTYU01000002.1"/>
</dbReference>
<reference evidence="4 5" key="1">
    <citation type="submission" date="2019-12" db="EMBL/GenBank/DDBJ databases">
        <title>Genomic-based taxomic classification of the family Erythrobacteraceae.</title>
        <authorList>
            <person name="Xu L."/>
        </authorList>
    </citation>
    <scope>NUCLEOTIDE SEQUENCE [LARGE SCALE GENOMIC DNA]</scope>
    <source>
        <strain evidence="4 5">KCTC 52259</strain>
    </source>
</reference>
<feature type="region of interest" description="Disordered" evidence="1">
    <location>
        <begin position="43"/>
        <end position="117"/>
    </location>
</feature>
<feature type="compositionally biased region" description="Low complexity" evidence="1">
    <location>
        <begin position="126"/>
        <end position="138"/>
    </location>
</feature>
<feature type="transmembrane region" description="Helical" evidence="2">
    <location>
        <begin position="178"/>
        <end position="202"/>
    </location>
</feature>
<feature type="compositionally biased region" description="Low complexity" evidence="1">
    <location>
        <begin position="44"/>
        <end position="56"/>
    </location>
</feature>
<protein>
    <submittedName>
        <fullName evidence="4">Thioredoxin</fullName>
    </submittedName>
</protein>
<proteinExistence type="predicted"/>
<evidence type="ECO:0000256" key="2">
    <source>
        <dbReference type="SAM" id="Phobius"/>
    </source>
</evidence>
<dbReference type="Proteomes" id="UP000473531">
    <property type="component" value="Unassembled WGS sequence"/>
</dbReference>
<keyword evidence="2" id="KW-0472">Membrane</keyword>
<organism evidence="4 5">
    <name type="scientific">Allopontixanthobacter confluentis</name>
    <dbReference type="NCBI Taxonomy" id="1849021"/>
    <lineage>
        <taxon>Bacteria</taxon>
        <taxon>Pseudomonadati</taxon>
        <taxon>Pseudomonadota</taxon>
        <taxon>Alphaproteobacteria</taxon>
        <taxon>Sphingomonadales</taxon>
        <taxon>Erythrobacteraceae</taxon>
        <taxon>Allopontixanthobacter</taxon>
    </lineage>
</organism>
<keyword evidence="2" id="KW-1133">Transmembrane helix</keyword>
<dbReference type="InterPro" id="IPR011723">
    <property type="entry name" value="Znf/thioredoxin_put"/>
</dbReference>
<name>A0A6L7GIM0_9SPHN</name>
<dbReference type="OrthoDB" id="7159357at2"/>
<evidence type="ECO:0000313" key="4">
    <source>
        <dbReference type="EMBL" id="MXP15777.1"/>
    </source>
</evidence>
<keyword evidence="5" id="KW-1185">Reference proteome</keyword>
<feature type="region of interest" description="Disordered" evidence="1">
    <location>
        <begin position="126"/>
        <end position="145"/>
    </location>
</feature>
<sequence length="313" mass="33353">MIISCPACSTRYVVPDSAVGVEGRTVRCAKCRHSWFQEGHLVDPSQSQAPAQTPPQASAPPTAPPATVQPLADAGMENAADETNPRKDAAAPSAAEFREDDTAAAMQPVQAPHETASADAIAVTAAAPATRAPDDSAPQTPVMVETPPQPVAAVYDDTEVSQFDYEPPFQSRRNPLKLWTAAAAIFAAVAFGTIAAVSYWGLPDWVPVSRPTFAVNQPDLVLEFPPGQQDRRTLPNGTEFFGASGTITNVGRESHQVPSILIILRDERDRIVYSWEVAPPQPSLAPGEQVTINEAVTDVPRSAKFAEIGWKPG</sequence>
<evidence type="ECO:0000256" key="1">
    <source>
        <dbReference type="SAM" id="MobiDB-lite"/>
    </source>
</evidence>
<dbReference type="AlphaFoldDB" id="A0A6L7GIM0"/>
<evidence type="ECO:0000313" key="5">
    <source>
        <dbReference type="Proteomes" id="UP000473531"/>
    </source>
</evidence>
<keyword evidence="2" id="KW-0812">Transmembrane</keyword>
<accession>A0A6L7GIM0</accession>
<evidence type="ECO:0000259" key="3">
    <source>
        <dbReference type="Pfam" id="PF13717"/>
    </source>
</evidence>
<dbReference type="NCBIfam" id="TIGR02098">
    <property type="entry name" value="MJ0042_CXXC"/>
    <property type="match status" value="1"/>
</dbReference>